<reference evidence="6" key="1">
    <citation type="submission" date="2024-07" db="EMBL/GenBank/DDBJ databases">
        <title>Two chromosome-level genome assemblies of Korean endemic species Abeliophyllum distichum and Forsythia ovata (Oleaceae).</title>
        <authorList>
            <person name="Jang H."/>
        </authorList>
    </citation>
    <scope>NUCLEOTIDE SEQUENCE [LARGE SCALE GENOMIC DNA]</scope>
</reference>
<dbReference type="EMBL" id="JBFOLJ010000005">
    <property type="protein sequence ID" value="KAL2535318.1"/>
    <property type="molecule type" value="Genomic_DNA"/>
</dbReference>
<dbReference type="Gene3D" id="2.100.10.30">
    <property type="entry name" value="Jacalin-like lectin domain"/>
    <property type="match status" value="1"/>
</dbReference>
<keyword evidence="2" id="KW-0430">Lectin</keyword>
<dbReference type="Pfam" id="PF01419">
    <property type="entry name" value="Jacalin"/>
    <property type="match status" value="1"/>
</dbReference>
<sequence>MRSGLLGRAAAAIGASEDLNPCSGGDADLTHFLNDYYTLVLQFSILERNSFGSVEKIHFPFATQFQRLQIEFLTSVSGHYSPVAHGDSSMIRSTTFKSISRTFGPFRVQEGTPFSFPMEGGQIVGFKEKSGWSKHHRPPSPQPLPAPLQLSPLLLPHMHHLRRYNPLNNSSKSHSFRQKLQ</sequence>
<organism evidence="5 6">
    <name type="scientific">Forsythia ovata</name>
    <dbReference type="NCBI Taxonomy" id="205694"/>
    <lineage>
        <taxon>Eukaryota</taxon>
        <taxon>Viridiplantae</taxon>
        <taxon>Streptophyta</taxon>
        <taxon>Embryophyta</taxon>
        <taxon>Tracheophyta</taxon>
        <taxon>Spermatophyta</taxon>
        <taxon>Magnoliopsida</taxon>
        <taxon>eudicotyledons</taxon>
        <taxon>Gunneridae</taxon>
        <taxon>Pentapetalae</taxon>
        <taxon>asterids</taxon>
        <taxon>lamiids</taxon>
        <taxon>Lamiales</taxon>
        <taxon>Oleaceae</taxon>
        <taxon>Forsythieae</taxon>
        <taxon>Forsythia</taxon>
    </lineage>
</organism>
<keyword evidence="6" id="KW-1185">Reference proteome</keyword>
<dbReference type="SUPFAM" id="SSF51101">
    <property type="entry name" value="Mannose-binding lectins"/>
    <property type="match status" value="1"/>
</dbReference>
<evidence type="ECO:0000259" key="4">
    <source>
        <dbReference type="Pfam" id="PF01419"/>
    </source>
</evidence>
<accession>A0ABD1VDA1</accession>
<gene>
    <name evidence="5" type="ORF">Fot_16709</name>
</gene>
<feature type="region of interest" description="Disordered" evidence="3">
    <location>
        <begin position="130"/>
        <end position="149"/>
    </location>
</feature>
<proteinExistence type="inferred from homology"/>
<comment type="caution">
    <text evidence="5">The sequence shown here is derived from an EMBL/GenBank/DDBJ whole genome shotgun (WGS) entry which is preliminary data.</text>
</comment>
<evidence type="ECO:0000313" key="5">
    <source>
        <dbReference type="EMBL" id="KAL2535318.1"/>
    </source>
</evidence>
<dbReference type="InterPro" id="IPR036404">
    <property type="entry name" value="Jacalin-like_lectin_dom_sf"/>
</dbReference>
<evidence type="ECO:0000313" key="6">
    <source>
        <dbReference type="Proteomes" id="UP001604277"/>
    </source>
</evidence>
<evidence type="ECO:0000256" key="1">
    <source>
        <dbReference type="ARBA" id="ARBA00006568"/>
    </source>
</evidence>
<feature type="domain" description="Jacalin-type lectin" evidence="4">
    <location>
        <begin position="69"/>
        <end position="132"/>
    </location>
</feature>
<dbReference type="InterPro" id="IPR001229">
    <property type="entry name" value="Jacalin-like_lectin_dom"/>
</dbReference>
<dbReference type="PANTHER" id="PTHR47293:SF15">
    <property type="entry name" value="JACALIN-RELATED LECTIN 19"/>
    <property type="match status" value="1"/>
</dbReference>
<evidence type="ECO:0000256" key="2">
    <source>
        <dbReference type="ARBA" id="ARBA00022734"/>
    </source>
</evidence>
<dbReference type="GO" id="GO:0030246">
    <property type="term" value="F:carbohydrate binding"/>
    <property type="evidence" value="ECO:0007669"/>
    <property type="project" value="UniProtKB-KW"/>
</dbReference>
<protein>
    <submittedName>
        <fullName evidence="5">Jacalin-type lectin domain-containing protein</fullName>
    </submittedName>
</protein>
<dbReference type="PANTHER" id="PTHR47293">
    <property type="entry name" value="JACALIN-RELATED LECTIN 3"/>
    <property type="match status" value="1"/>
</dbReference>
<dbReference type="Proteomes" id="UP001604277">
    <property type="component" value="Unassembled WGS sequence"/>
</dbReference>
<dbReference type="AlphaFoldDB" id="A0ABD1VDA1"/>
<comment type="similarity">
    <text evidence="1">Belongs to the jacalin lectin family.</text>
</comment>
<evidence type="ECO:0000256" key="3">
    <source>
        <dbReference type="SAM" id="MobiDB-lite"/>
    </source>
</evidence>
<name>A0ABD1VDA1_9LAMI</name>